<feature type="compositionally biased region" description="Low complexity" evidence="1">
    <location>
        <begin position="45"/>
        <end position="59"/>
    </location>
</feature>
<sequence length="411" mass="46464">MWRRLVKDGKIVNKKAVHVVNIDDEMDKEPGSLTRKFSHKHSISKSKSGSSMSVASQKKSAGDNSGEKLVEESVENVMEESVGKVSEKTMPEKGKSDRKSVKRKGDAREEPCSSKKAKVDDTYDARKEKLKNQKVLWGHTFAPDILDMTGMRQLVEICEFQQWTHLFAGDNPKVYEEEVRSFYDDFFTVEDDHICMMVNGVNFVMDSAVLNAIVKDKTVQQRERVHKKALLPVYQLLFEMVNKVLLPRDERRSITSRAYLVLMEALDSYTTINLPGIIIEHMRKVAEFKDGNHGLPYGFLLTNVFEFFKVPLGKAKVGTRTQTFFKTTLEECECIDKVGGVSSTFTISQLINAQNSATDEIRKLKAKNAILEGQLSQLREAPGSSSSQSTEVAHLTKENADLKKQVEDLKE</sequence>
<accession>A0A1S4ALS8</accession>
<evidence type="ECO:0000256" key="1">
    <source>
        <dbReference type="SAM" id="MobiDB-lite"/>
    </source>
</evidence>
<dbReference type="STRING" id="4097.A0A1S4ALS8"/>
<reference evidence="3" key="1">
    <citation type="submission" date="2025-08" db="UniProtKB">
        <authorList>
            <consortium name="RefSeq"/>
        </authorList>
    </citation>
    <scope>IDENTIFICATION</scope>
</reference>
<dbReference type="PaxDb" id="4097-A0A1S4ALS8"/>
<dbReference type="OrthoDB" id="1303972at2759"/>
<proteinExistence type="predicted"/>
<feature type="region of interest" description="Disordered" evidence="1">
    <location>
        <begin position="378"/>
        <end position="411"/>
    </location>
</feature>
<gene>
    <name evidence="3" type="primary">LOC107798873</name>
</gene>
<dbReference type="InterPro" id="IPR046796">
    <property type="entry name" value="Transposase_32_dom"/>
</dbReference>
<dbReference type="AlphaFoldDB" id="A0A1S4ALS8"/>
<name>A0A1S4ALS8_TOBAC</name>
<feature type="compositionally biased region" description="Basic and acidic residues" evidence="1">
    <location>
        <begin position="81"/>
        <end position="121"/>
    </location>
</feature>
<dbReference type="RefSeq" id="XP_016477388.1">
    <property type="nucleotide sequence ID" value="XM_016621902.1"/>
</dbReference>
<dbReference type="KEGG" id="nta:107798873"/>
<feature type="domain" description="Putative plant transposon protein" evidence="2">
    <location>
        <begin position="161"/>
        <end position="311"/>
    </location>
</feature>
<protein>
    <recommendedName>
        <fullName evidence="2">Putative plant transposon protein domain-containing protein</fullName>
    </recommendedName>
</protein>
<dbReference type="Pfam" id="PF20167">
    <property type="entry name" value="Transposase_32"/>
    <property type="match status" value="1"/>
</dbReference>
<feature type="region of interest" description="Disordered" evidence="1">
    <location>
        <begin position="25"/>
        <end position="121"/>
    </location>
</feature>
<feature type="compositionally biased region" description="Basic and acidic residues" evidence="1">
    <location>
        <begin position="394"/>
        <end position="411"/>
    </location>
</feature>
<evidence type="ECO:0000259" key="2">
    <source>
        <dbReference type="Pfam" id="PF20167"/>
    </source>
</evidence>
<organism evidence="3">
    <name type="scientific">Nicotiana tabacum</name>
    <name type="common">Common tobacco</name>
    <dbReference type="NCBI Taxonomy" id="4097"/>
    <lineage>
        <taxon>Eukaryota</taxon>
        <taxon>Viridiplantae</taxon>
        <taxon>Streptophyta</taxon>
        <taxon>Embryophyta</taxon>
        <taxon>Tracheophyta</taxon>
        <taxon>Spermatophyta</taxon>
        <taxon>Magnoliopsida</taxon>
        <taxon>eudicotyledons</taxon>
        <taxon>Gunneridae</taxon>
        <taxon>Pentapetalae</taxon>
        <taxon>asterids</taxon>
        <taxon>lamiids</taxon>
        <taxon>Solanales</taxon>
        <taxon>Solanaceae</taxon>
        <taxon>Nicotianoideae</taxon>
        <taxon>Nicotianeae</taxon>
        <taxon>Nicotiana</taxon>
    </lineage>
</organism>
<evidence type="ECO:0000313" key="3">
    <source>
        <dbReference type="RefSeq" id="XP_016477388.1"/>
    </source>
</evidence>